<dbReference type="SUPFAM" id="SSF49899">
    <property type="entry name" value="Concanavalin A-like lectins/glucanases"/>
    <property type="match status" value="1"/>
</dbReference>
<feature type="region of interest" description="Disordered" evidence="1">
    <location>
        <begin position="1"/>
        <end position="83"/>
    </location>
</feature>
<proteinExistence type="predicted"/>
<organism evidence="2 3">
    <name type="scientific">Takifugu flavidus</name>
    <name type="common">sansaifugu</name>
    <dbReference type="NCBI Taxonomy" id="433684"/>
    <lineage>
        <taxon>Eukaryota</taxon>
        <taxon>Metazoa</taxon>
        <taxon>Chordata</taxon>
        <taxon>Craniata</taxon>
        <taxon>Vertebrata</taxon>
        <taxon>Euteleostomi</taxon>
        <taxon>Actinopterygii</taxon>
        <taxon>Neopterygii</taxon>
        <taxon>Teleostei</taxon>
        <taxon>Neoteleostei</taxon>
        <taxon>Acanthomorphata</taxon>
        <taxon>Eupercaria</taxon>
        <taxon>Tetraodontiformes</taxon>
        <taxon>Tetradontoidea</taxon>
        <taxon>Tetraodontidae</taxon>
        <taxon>Takifugu</taxon>
    </lineage>
</organism>
<reference evidence="2 3" key="1">
    <citation type="submission" date="2019-04" db="EMBL/GenBank/DDBJ databases">
        <title>Chromosome genome assembly for Takifugu flavidus.</title>
        <authorList>
            <person name="Xiao S."/>
        </authorList>
    </citation>
    <scope>NUCLEOTIDE SEQUENCE [LARGE SCALE GENOMIC DNA]</scope>
    <source>
        <strain evidence="2">HTHZ2018</strain>
        <tissue evidence="2">Muscle</tissue>
    </source>
</reference>
<protein>
    <recommendedName>
        <fullName evidence="4">Galectin</fullName>
    </recommendedName>
</protein>
<evidence type="ECO:0000313" key="2">
    <source>
        <dbReference type="EMBL" id="TWW69498.1"/>
    </source>
</evidence>
<feature type="compositionally biased region" description="Basic residues" evidence="1">
    <location>
        <begin position="1"/>
        <end position="11"/>
    </location>
</feature>
<sequence length="154" mass="16848">MLSHKSFHVSKVKPVAESDLVPPPRVGMGGACRHSPEHPGRPSPRTRVPVPGRLGGVRDRGSPAVSYWTTASSETSTAPTRISLGGRLPYRRRVLVFPPPQPTPAQLIVLKLAGDVFEVEIPDDHEFKFPNQESVDVISYIRIGGDFKLTSFIC</sequence>
<evidence type="ECO:0000256" key="1">
    <source>
        <dbReference type="SAM" id="MobiDB-lite"/>
    </source>
</evidence>
<name>A0A5C6NRY2_9TELE</name>
<dbReference type="InterPro" id="IPR013320">
    <property type="entry name" value="ConA-like_dom_sf"/>
</dbReference>
<evidence type="ECO:0000313" key="3">
    <source>
        <dbReference type="Proteomes" id="UP000324091"/>
    </source>
</evidence>
<accession>A0A5C6NRY2</accession>
<comment type="caution">
    <text evidence="2">The sequence shown here is derived from an EMBL/GenBank/DDBJ whole genome shotgun (WGS) entry which is preliminary data.</text>
</comment>
<feature type="compositionally biased region" description="Low complexity" evidence="1">
    <location>
        <begin position="69"/>
        <end position="80"/>
    </location>
</feature>
<dbReference type="EMBL" id="RHFK02000010">
    <property type="protein sequence ID" value="TWW69498.1"/>
    <property type="molecule type" value="Genomic_DNA"/>
</dbReference>
<keyword evidence="3" id="KW-1185">Reference proteome</keyword>
<gene>
    <name evidence="2" type="ORF">D4764_18G0003040</name>
</gene>
<evidence type="ECO:0008006" key="4">
    <source>
        <dbReference type="Google" id="ProtNLM"/>
    </source>
</evidence>
<dbReference type="Proteomes" id="UP000324091">
    <property type="component" value="Chromosome 18"/>
</dbReference>
<dbReference type="AlphaFoldDB" id="A0A5C6NRY2"/>